<dbReference type="Proteomes" id="UP001174909">
    <property type="component" value="Unassembled WGS sequence"/>
</dbReference>
<accession>A0AA35TNC6</accession>
<gene>
    <name evidence="1" type="ORF">GBAR_LOCUS27585</name>
</gene>
<proteinExistence type="predicted"/>
<protein>
    <submittedName>
        <fullName evidence="1">Uncharacterized protein</fullName>
    </submittedName>
</protein>
<evidence type="ECO:0000313" key="2">
    <source>
        <dbReference type="Proteomes" id="UP001174909"/>
    </source>
</evidence>
<evidence type="ECO:0000313" key="1">
    <source>
        <dbReference type="EMBL" id="CAI8050167.1"/>
    </source>
</evidence>
<reference evidence="1" key="1">
    <citation type="submission" date="2023-03" db="EMBL/GenBank/DDBJ databases">
        <authorList>
            <person name="Steffen K."/>
            <person name="Cardenas P."/>
        </authorList>
    </citation>
    <scope>NUCLEOTIDE SEQUENCE</scope>
</reference>
<comment type="caution">
    <text evidence="1">The sequence shown here is derived from an EMBL/GenBank/DDBJ whole genome shotgun (WGS) entry which is preliminary data.</text>
</comment>
<sequence length="64" mass="6912">MWGVQLNNSRVAITEMCGVLFDVISLNLNTKSTSQFFSVTGAQERGGPALCLLKPPCTHPTMLS</sequence>
<dbReference type="EMBL" id="CASHTH010003836">
    <property type="protein sequence ID" value="CAI8050167.1"/>
    <property type="molecule type" value="Genomic_DNA"/>
</dbReference>
<organism evidence="1 2">
    <name type="scientific">Geodia barretti</name>
    <name type="common">Barrett's horny sponge</name>
    <dbReference type="NCBI Taxonomy" id="519541"/>
    <lineage>
        <taxon>Eukaryota</taxon>
        <taxon>Metazoa</taxon>
        <taxon>Porifera</taxon>
        <taxon>Demospongiae</taxon>
        <taxon>Heteroscleromorpha</taxon>
        <taxon>Tetractinellida</taxon>
        <taxon>Astrophorina</taxon>
        <taxon>Geodiidae</taxon>
        <taxon>Geodia</taxon>
    </lineage>
</organism>
<dbReference type="AlphaFoldDB" id="A0AA35TNC6"/>
<name>A0AA35TNC6_GEOBA</name>
<keyword evidence="2" id="KW-1185">Reference proteome</keyword>